<dbReference type="Proteomes" id="UP001595816">
    <property type="component" value="Unassembled WGS sequence"/>
</dbReference>
<gene>
    <name evidence="1" type="ORF">ACFOZ4_25105</name>
</gene>
<accession>A0ABV8LSD6</accession>
<reference evidence="2" key="1">
    <citation type="journal article" date="2019" name="Int. J. Syst. Evol. Microbiol.">
        <title>The Global Catalogue of Microorganisms (GCM) 10K type strain sequencing project: providing services to taxonomists for standard genome sequencing and annotation.</title>
        <authorList>
            <consortium name="The Broad Institute Genomics Platform"/>
            <consortium name="The Broad Institute Genome Sequencing Center for Infectious Disease"/>
            <person name="Wu L."/>
            <person name="Ma J."/>
        </authorList>
    </citation>
    <scope>NUCLEOTIDE SEQUENCE [LARGE SCALE GENOMIC DNA]</scope>
    <source>
        <strain evidence="2">CGMCC 4.7289</strain>
    </source>
</reference>
<name>A0ABV8LSD6_9ACTN</name>
<dbReference type="RefSeq" id="WP_253761894.1">
    <property type="nucleotide sequence ID" value="NZ_JAMZDZ010000001.1"/>
</dbReference>
<evidence type="ECO:0008006" key="3">
    <source>
        <dbReference type="Google" id="ProtNLM"/>
    </source>
</evidence>
<organism evidence="1 2">
    <name type="scientific">Hamadaea flava</name>
    <dbReference type="NCBI Taxonomy" id="1742688"/>
    <lineage>
        <taxon>Bacteria</taxon>
        <taxon>Bacillati</taxon>
        <taxon>Actinomycetota</taxon>
        <taxon>Actinomycetes</taxon>
        <taxon>Micromonosporales</taxon>
        <taxon>Micromonosporaceae</taxon>
        <taxon>Hamadaea</taxon>
    </lineage>
</organism>
<comment type="caution">
    <text evidence="1">The sequence shown here is derived from an EMBL/GenBank/DDBJ whole genome shotgun (WGS) entry which is preliminary data.</text>
</comment>
<dbReference type="EMBL" id="JBHSAY010000015">
    <property type="protein sequence ID" value="MFC4133906.1"/>
    <property type="molecule type" value="Genomic_DNA"/>
</dbReference>
<protein>
    <recommendedName>
        <fullName evidence="3">DUF4262 domain-containing protein</fullName>
    </recommendedName>
</protein>
<evidence type="ECO:0000313" key="1">
    <source>
        <dbReference type="EMBL" id="MFC4133906.1"/>
    </source>
</evidence>
<proteinExistence type="predicted"/>
<evidence type="ECO:0000313" key="2">
    <source>
        <dbReference type="Proteomes" id="UP001595816"/>
    </source>
</evidence>
<keyword evidence="2" id="KW-1185">Reference proteome</keyword>
<sequence length="163" mass="18243">MTAPELARRLRAISWDGGFRHTRSRVALMSEYLRRAAWWAGHVGHPGEWPFFDLAGAVDPTVRADVTLLGTGIPGWYARRICTWALHFAELRTVAGDRLPGLDDPFEPLIVLFERGGDFTTAHGRIEVDLVQFPQRPWTAYRTAVPVVDLDPAALDRIDGITP</sequence>